<dbReference type="GO" id="GO:0018826">
    <property type="term" value="F:methionine gamma-lyase activity"/>
    <property type="evidence" value="ECO:0007669"/>
    <property type="project" value="UniProtKB-EC"/>
</dbReference>
<evidence type="ECO:0000256" key="1">
    <source>
        <dbReference type="ARBA" id="ARBA00001933"/>
    </source>
</evidence>
<dbReference type="InterPro" id="IPR000277">
    <property type="entry name" value="Cys/Met-Metab_PyrdxlP-dep_enz"/>
</dbReference>
<dbReference type="InterPro" id="IPR015422">
    <property type="entry name" value="PyrdxlP-dep_Trfase_small"/>
</dbReference>
<dbReference type="GO" id="GO:0030170">
    <property type="term" value="F:pyridoxal phosphate binding"/>
    <property type="evidence" value="ECO:0007669"/>
    <property type="project" value="InterPro"/>
</dbReference>
<dbReference type="PATRIC" id="fig|1122147.4.peg.2630"/>
<sequence>MRKDDYFMTKDQFEKPLDPEFPLHDDSLTVQGAPARHNEYGAIMAPIFLSTTYRLEDINQAGPYEYIRTQNPTRQKAEDAVARLDHADHALGFASGMAAIATVFEHFHPGDHILSSANIYGGTYRFFLDILGPRKVDYDFITDLSTLSDADFKPNTKAVFLETPANPTLRVYDIAKIAELAHRHGALLIVDNTFMTGYLQKPLALGADVTVYSATKFYGGHADLNAGFITLNDTDLYNEFFFYQNTLGATLSPFDSYTLLRGIRTLAIRLDRQQENVKAVIGALEKHPAVSQVLYPGWYSPDEAAIQKKQAKGLGAVISFAVKPGVDLGVFFEKLQMIDLAVSLGGVESLVCRPTTMTHAPYPKDKLKEIGVRDNLVRFAVGIENKDDIIYDLSQALTIAQESDEVLDKKVDIQ</sequence>
<dbReference type="PANTHER" id="PTHR11808">
    <property type="entry name" value="TRANS-SULFURATION ENZYME FAMILY MEMBER"/>
    <property type="match status" value="1"/>
</dbReference>
<evidence type="ECO:0000256" key="3">
    <source>
        <dbReference type="ARBA" id="ARBA00023239"/>
    </source>
</evidence>
<accession>A0A0R1XKS1</accession>
<dbReference type="Proteomes" id="UP000050949">
    <property type="component" value="Unassembled WGS sequence"/>
</dbReference>
<evidence type="ECO:0000256" key="2">
    <source>
        <dbReference type="ARBA" id="ARBA00022898"/>
    </source>
</evidence>
<dbReference type="AlphaFoldDB" id="A0A0R1XKS1"/>
<evidence type="ECO:0000313" key="11">
    <source>
        <dbReference type="Proteomes" id="UP000050949"/>
    </source>
</evidence>
<evidence type="ECO:0000256" key="6">
    <source>
        <dbReference type="ARBA" id="ARBA00048780"/>
    </source>
</evidence>
<feature type="modified residue" description="N6-(pyridoxal phosphate)lysine" evidence="8">
    <location>
        <position position="216"/>
    </location>
</feature>
<name>A0A0R1XKS1_9LACO</name>
<comment type="caution">
    <text evidence="10">The sequence shown here is derived from an EMBL/GenBank/DDBJ whole genome shotgun (WGS) entry which is preliminary data.</text>
</comment>
<comment type="similarity">
    <text evidence="9">Belongs to the trans-sulfuration enzymes family.</text>
</comment>
<comment type="cofactor">
    <cofactor evidence="1 9">
        <name>pyridoxal 5'-phosphate</name>
        <dbReference type="ChEBI" id="CHEBI:597326"/>
    </cofactor>
</comment>
<comment type="catalytic activity">
    <reaction evidence="7">
        <text>L-methionine + H2O = methanethiol + 2-oxobutanoate + NH4(+)</text>
        <dbReference type="Rhea" id="RHEA:23800"/>
        <dbReference type="ChEBI" id="CHEBI:15377"/>
        <dbReference type="ChEBI" id="CHEBI:16007"/>
        <dbReference type="ChEBI" id="CHEBI:16763"/>
        <dbReference type="ChEBI" id="CHEBI:28938"/>
        <dbReference type="ChEBI" id="CHEBI:57844"/>
        <dbReference type="EC" id="4.4.1.11"/>
    </reaction>
    <physiologicalReaction direction="left-to-right" evidence="7">
        <dbReference type="Rhea" id="RHEA:23801"/>
    </physiologicalReaction>
</comment>
<evidence type="ECO:0000256" key="8">
    <source>
        <dbReference type="PIRSR" id="PIRSR001434-2"/>
    </source>
</evidence>
<keyword evidence="2 8" id="KW-0663">Pyridoxal phosphate</keyword>
<dbReference type="SUPFAM" id="SSF53383">
    <property type="entry name" value="PLP-dependent transferases"/>
    <property type="match status" value="1"/>
</dbReference>
<gene>
    <name evidence="10" type="ORF">FC91_GL002549</name>
</gene>
<dbReference type="Gene3D" id="3.40.640.10">
    <property type="entry name" value="Type I PLP-dependent aspartate aminotransferase-like (Major domain)"/>
    <property type="match status" value="1"/>
</dbReference>
<keyword evidence="3 10" id="KW-0456">Lyase</keyword>
<dbReference type="Gene3D" id="3.90.1150.10">
    <property type="entry name" value="Aspartate Aminotransferase, domain 1"/>
    <property type="match status" value="1"/>
</dbReference>
<dbReference type="FunFam" id="3.40.640.10:FF:000046">
    <property type="entry name" value="Cystathionine gamma-lyase"/>
    <property type="match status" value="1"/>
</dbReference>
<dbReference type="Pfam" id="PF01053">
    <property type="entry name" value="Cys_Met_Meta_PP"/>
    <property type="match status" value="1"/>
</dbReference>
<dbReference type="eggNOG" id="COG0626">
    <property type="taxonomic scope" value="Bacteria"/>
</dbReference>
<evidence type="ECO:0000256" key="7">
    <source>
        <dbReference type="ARBA" id="ARBA00052699"/>
    </source>
</evidence>
<organism evidence="10 11">
    <name type="scientific">Schleiferilactobacillus harbinensis DSM 16991</name>
    <dbReference type="NCBI Taxonomy" id="1122147"/>
    <lineage>
        <taxon>Bacteria</taxon>
        <taxon>Bacillati</taxon>
        <taxon>Bacillota</taxon>
        <taxon>Bacilli</taxon>
        <taxon>Lactobacillales</taxon>
        <taxon>Lactobacillaceae</taxon>
        <taxon>Schleiferilactobacillus</taxon>
    </lineage>
</organism>
<dbReference type="CDD" id="cd00614">
    <property type="entry name" value="CGS_like"/>
    <property type="match status" value="1"/>
</dbReference>
<dbReference type="EC" id="4.4.1.2" evidence="4"/>
<dbReference type="PIRSF" id="PIRSF001434">
    <property type="entry name" value="CGS"/>
    <property type="match status" value="1"/>
</dbReference>
<protein>
    <recommendedName>
        <fullName evidence="4">homocysteine desulfhydrase</fullName>
        <ecNumber evidence="4">4.4.1.2</ecNumber>
    </recommendedName>
    <alternativeName>
        <fullName evidence="5">Homocysteine desulfhydrase</fullName>
    </alternativeName>
</protein>
<dbReference type="EMBL" id="AZFW01000050">
    <property type="protein sequence ID" value="KRM27340.1"/>
    <property type="molecule type" value="Genomic_DNA"/>
</dbReference>
<evidence type="ECO:0000313" key="10">
    <source>
        <dbReference type="EMBL" id="KRM27340.1"/>
    </source>
</evidence>
<dbReference type="GO" id="GO:0019346">
    <property type="term" value="P:transsulfuration"/>
    <property type="evidence" value="ECO:0007669"/>
    <property type="project" value="InterPro"/>
</dbReference>
<reference evidence="10 11" key="1">
    <citation type="journal article" date="2015" name="Genome Announc.">
        <title>Expanding the biotechnology potential of lactobacilli through comparative genomics of 213 strains and associated genera.</title>
        <authorList>
            <person name="Sun Z."/>
            <person name="Harris H.M."/>
            <person name="McCann A."/>
            <person name="Guo C."/>
            <person name="Argimon S."/>
            <person name="Zhang W."/>
            <person name="Yang X."/>
            <person name="Jeffery I.B."/>
            <person name="Cooney J.C."/>
            <person name="Kagawa T.F."/>
            <person name="Liu W."/>
            <person name="Song Y."/>
            <person name="Salvetti E."/>
            <person name="Wrobel A."/>
            <person name="Rasinkangas P."/>
            <person name="Parkhill J."/>
            <person name="Rea M.C."/>
            <person name="O'Sullivan O."/>
            <person name="Ritari J."/>
            <person name="Douillard F.P."/>
            <person name="Paul Ross R."/>
            <person name="Yang R."/>
            <person name="Briner A.E."/>
            <person name="Felis G.E."/>
            <person name="de Vos W.M."/>
            <person name="Barrangou R."/>
            <person name="Klaenhammer T.R."/>
            <person name="Caufield P.W."/>
            <person name="Cui Y."/>
            <person name="Zhang H."/>
            <person name="O'Toole P.W."/>
        </authorList>
    </citation>
    <scope>NUCLEOTIDE SEQUENCE [LARGE SCALE GENOMIC DNA]</scope>
    <source>
        <strain evidence="10 11">DSM 16991</strain>
    </source>
</reference>
<proteinExistence type="inferred from homology"/>
<dbReference type="GO" id="GO:0005737">
    <property type="term" value="C:cytoplasm"/>
    <property type="evidence" value="ECO:0007669"/>
    <property type="project" value="TreeGrafter"/>
</dbReference>
<comment type="catalytic activity">
    <reaction evidence="6">
        <text>L-homocysteine + H2O = 2-oxobutanoate + hydrogen sulfide + NH4(+) + H(+)</text>
        <dbReference type="Rhea" id="RHEA:14501"/>
        <dbReference type="ChEBI" id="CHEBI:15377"/>
        <dbReference type="ChEBI" id="CHEBI:15378"/>
        <dbReference type="ChEBI" id="CHEBI:16763"/>
        <dbReference type="ChEBI" id="CHEBI:28938"/>
        <dbReference type="ChEBI" id="CHEBI:29919"/>
        <dbReference type="ChEBI" id="CHEBI:58199"/>
        <dbReference type="EC" id="4.4.1.2"/>
    </reaction>
    <physiologicalReaction direction="left-to-right" evidence="6">
        <dbReference type="Rhea" id="RHEA:14502"/>
    </physiologicalReaction>
</comment>
<evidence type="ECO:0000256" key="4">
    <source>
        <dbReference type="ARBA" id="ARBA00047175"/>
    </source>
</evidence>
<dbReference type="InterPro" id="IPR015421">
    <property type="entry name" value="PyrdxlP-dep_Trfase_major"/>
</dbReference>
<evidence type="ECO:0000256" key="9">
    <source>
        <dbReference type="RuleBase" id="RU362118"/>
    </source>
</evidence>
<dbReference type="GO" id="GO:0047804">
    <property type="term" value="F:cysteine-S-conjugate beta-lyase activity"/>
    <property type="evidence" value="ECO:0007669"/>
    <property type="project" value="UniProtKB-ARBA"/>
</dbReference>
<evidence type="ECO:0000256" key="5">
    <source>
        <dbReference type="ARBA" id="ARBA00047199"/>
    </source>
</evidence>
<dbReference type="GO" id="GO:0047982">
    <property type="term" value="F:homocysteine desulfhydrase activity"/>
    <property type="evidence" value="ECO:0007669"/>
    <property type="project" value="UniProtKB-EC"/>
</dbReference>
<dbReference type="InterPro" id="IPR015424">
    <property type="entry name" value="PyrdxlP-dep_Trfase"/>
</dbReference>
<dbReference type="PANTHER" id="PTHR11808:SF50">
    <property type="entry name" value="CYSTATHIONINE BETA-LYASE"/>
    <property type="match status" value="1"/>
</dbReference>